<feature type="region of interest" description="Disordered" evidence="1">
    <location>
        <begin position="151"/>
        <end position="173"/>
    </location>
</feature>
<evidence type="ECO:0000256" key="1">
    <source>
        <dbReference type="SAM" id="MobiDB-lite"/>
    </source>
</evidence>
<dbReference type="AlphaFoldDB" id="A0AAD6UNJ5"/>
<feature type="compositionally biased region" description="Low complexity" evidence="1">
    <location>
        <begin position="67"/>
        <end position="95"/>
    </location>
</feature>
<gene>
    <name evidence="3" type="ORF">GGX14DRAFT_408092</name>
</gene>
<feature type="region of interest" description="Disordered" evidence="1">
    <location>
        <begin position="1"/>
        <end position="95"/>
    </location>
</feature>
<organism evidence="3 4">
    <name type="scientific">Mycena pura</name>
    <dbReference type="NCBI Taxonomy" id="153505"/>
    <lineage>
        <taxon>Eukaryota</taxon>
        <taxon>Fungi</taxon>
        <taxon>Dikarya</taxon>
        <taxon>Basidiomycota</taxon>
        <taxon>Agaricomycotina</taxon>
        <taxon>Agaricomycetes</taxon>
        <taxon>Agaricomycetidae</taxon>
        <taxon>Agaricales</taxon>
        <taxon>Marasmiineae</taxon>
        <taxon>Mycenaceae</taxon>
        <taxon>Mycena</taxon>
    </lineage>
</organism>
<feature type="region of interest" description="Disordered" evidence="1">
    <location>
        <begin position="270"/>
        <end position="289"/>
    </location>
</feature>
<protein>
    <recommendedName>
        <fullName evidence="2">Deoxyribonuclease NucA/NucB domain-containing protein</fullName>
    </recommendedName>
</protein>
<feature type="region of interest" description="Disordered" evidence="1">
    <location>
        <begin position="298"/>
        <end position="348"/>
    </location>
</feature>
<evidence type="ECO:0000313" key="4">
    <source>
        <dbReference type="Proteomes" id="UP001219525"/>
    </source>
</evidence>
<feature type="region of interest" description="Disordered" evidence="1">
    <location>
        <begin position="187"/>
        <end position="217"/>
    </location>
</feature>
<feature type="compositionally biased region" description="Pro residues" evidence="1">
    <location>
        <begin position="13"/>
        <end position="66"/>
    </location>
</feature>
<proteinExistence type="predicted"/>
<feature type="compositionally biased region" description="Acidic residues" evidence="1">
    <location>
        <begin position="304"/>
        <end position="313"/>
    </location>
</feature>
<dbReference type="InterPro" id="IPR029476">
    <property type="entry name" value="DNase_NucA_NucB"/>
</dbReference>
<feature type="compositionally biased region" description="Polar residues" evidence="1">
    <location>
        <begin position="272"/>
        <end position="281"/>
    </location>
</feature>
<sequence>MHHDLDSIWYLKPKPPPVKPPPKSVPPPPPPKSVPPPPPPKSVTPPPPKSSVVPPPPKSSAPPPRPKSSAPPAKPSQPISSLPPRSSAPASSKPIPLVNIQPEWAPNSSHAVYVRCRVLSSSSPMSSVLPASSPVLSSAVSAVSSVASSASQSLPGSISAPASSAQSSAPSSVVSPASSVITSAASSGSLVPSSSASVLGSAVSSGSADPLASSASGSAVSSSAASVITSAASSGSQSASVSVSDLVSALSSDAASSVPASSVCALRASGVSGRSSPQGSDSDVGDCSYGDLNDDSYEFSIGDIGDDTLDPIDPDNPPPSDRELRPRRNWLLEGDLPTDPKSCEQNPDNCDNGGSGNCVLTEHVFDFNPSGPETPPPGTPPWQAPDRRSRFRFIRGNATYKFLPGESMIARQLSPGANKELIFNCNEADTASLPDVCNNMCYGLNCLQINNEFKRETNTQQCAANRRKNACAAVVPNACSSKFKGAGGKASLRTERLSCDEFPFASTDVATAMTNNDQIATRCVYAKHNSRQGGKIGGFYRYVLGAGKSFEVKFDYGNANGAQGSNDGPAGSATMGYCKAGVEKGNGQTCDKDNMQMN</sequence>
<dbReference type="Proteomes" id="UP001219525">
    <property type="component" value="Unassembled WGS sequence"/>
</dbReference>
<comment type="caution">
    <text evidence="3">The sequence shown here is derived from an EMBL/GenBank/DDBJ whole genome shotgun (WGS) entry which is preliminary data.</text>
</comment>
<accession>A0AAD6UNJ5</accession>
<dbReference type="Pfam" id="PF14040">
    <property type="entry name" value="DNase_NucA_NucB"/>
    <property type="match status" value="1"/>
</dbReference>
<feature type="domain" description="Deoxyribonuclease NucA/NucB" evidence="2">
    <location>
        <begin position="440"/>
        <end position="552"/>
    </location>
</feature>
<reference evidence="3" key="1">
    <citation type="submission" date="2023-03" db="EMBL/GenBank/DDBJ databases">
        <title>Massive genome expansion in bonnet fungi (Mycena s.s.) driven by repeated elements and novel gene families across ecological guilds.</title>
        <authorList>
            <consortium name="Lawrence Berkeley National Laboratory"/>
            <person name="Harder C.B."/>
            <person name="Miyauchi S."/>
            <person name="Viragh M."/>
            <person name="Kuo A."/>
            <person name="Thoen E."/>
            <person name="Andreopoulos B."/>
            <person name="Lu D."/>
            <person name="Skrede I."/>
            <person name="Drula E."/>
            <person name="Henrissat B."/>
            <person name="Morin E."/>
            <person name="Kohler A."/>
            <person name="Barry K."/>
            <person name="LaButti K."/>
            <person name="Morin E."/>
            <person name="Salamov A."/>
            <person name="Lipzen A."/>
            <person name="Mereny Z."/>
            <person name="Hegedus B."/>
            <person name="Baldrian P."/>
            <person name="Stursova M."/>
            <person name="Weitz H."/>
            <person name="Taylor A."/>
            <person name="Grigoriev I.V."/>
            <person name="Nagy L.G."/>
            <person name="Martin F."/>
            <person name="Kauserud H."/>
        </authorList>
    </citation>
    <scope>NUCLEOTIDE SEQUENCE</scope>
    <source>
        <strain evidence="3">9144</strain>
    </source>
</reference>
<dbReference type="EMBL" id="JARJCW010000152">
    <property type="protein sequence ID" value="KAJ7190317.1"/>
    <property type="molecule type" value="Genomic_DNA"/>
</dbReference>
<evidence type="ECO:0000259" key="2">
    <source>
        <dbReference type="Pfam" id="PF14040"/>
    </source>
</evidence>
<name>A0AAD6UNJ5_9AGAR</name>
<evidence type="ECO:0000313" key="3">
    <source>
        <dbReference type="EMBL" id="KAJ7190317.1"/>
    </source>
</evidence>
<keyword evidence="4" id="KW-1185">Reference proteome</keyword>